<comment type="caution">
    <text evidence="2">The sequence shown here is derived from an EMBL/GenBank/DDBJ whole genome shotgun (WGS) entry which is preliminary data.</text>
</comment>
<keyword evidence="3" id="KW-1185">Reference proteome</keyword>
<keyword evidence="1" id="KW-0472">Membrane</keyword>
<feature type="transmembrane region" description="Helical" evidence="1">
    <location>
        <begin position="271"/>
        <end position="291"/>
    </location>
</feature>
<feature type="transmembrane region" description="Helical" evidence="1">
    <location>
        <begin position="47"/>
        <end position="71"/>
    </location>
</feature>
<dbReference type="EMBL" id="BSYO01000022">
    <property type="protein sequence ID" value="GMH21176.1"/>
    <property type="molecule type" value="Genomic_DNA"/>
</dbReference>
<keyword evidence="1" id="KW-1133">Transmembrane helix</keyword>
<organism evidence="2 3">
    <name type="scientific">Nepenthes gracilis</name>
    <name type="common">Slender pitcher plant</name>
    <dbReference type="NCBI Taxonomy" id="150966"/>
    <lineage>
        <taxon>Eukaryota</taxon>
        <taxon>Viridiplantae</taxon>
        <taxon>Streptophyta</taxon>
        <taxon>Embryophyta</taxon>
        <taxon>Tracheophyta</taxon>
        <taxon>Spermatophyta</taxon>
        <taxon>Magnoliopsida</taxon>
        <taxon>eudicotyledons</taxon>
        <taxon>Gunneridae</taxon>
        <taxon>Pentapetalae</taxon>
        <taxon>Caryophyllales</taxon>
        <taxon>Nepenthaceae</taxon>
        <taxon>Nepenthes</taxon>
    </lineage>
</organism>
<dbReference type="AlphaFoldDB" id="A0AAD3T1Z5"/>
<feature type="transmembrane region" description="Helical" evidence="1">
    <location>
        <begin position="168"/>
        <end position="186"/>
    </location>
</feature>
<reference evidence="2" key="1">
    <citation type="submission" date="2023-05" db="EMBL/GenBank/DDBJ databases">
        <title>Nepenthes gracilis genome sequencing.</title>
        <authorList>
            <person name="Fukushima K."/>
        </authorList>
    </citation>
    <scope>NUCLEOTIDE SEQUENCE</scope>
    <source>
        <strain evidence="2">SING2019-196</strain>
    </source>
</reference>
<name>A0AAD3T1Z5_NEPGR</name>
<evidence type="ECO:0000256" key="1">
    <source>
        <dbReference type="SAM" id="Phobius"/>
    </source>
</evidence>
<dbReference type="Proteomes" id="UP001279734">
    <property type="component" value="Unassembled WGS sequence"/>
</dbReference>
<evidence type="ECO:0000313" key="2">
    <source>
        <dbReference type="EMBL" id="GMH21176.1"/>
    </source>
</evidence>
<protein>
    <submittedName>
        <fullName evidence="2">Uncharacterized protein</fullName>
    </submittedName>
</protein>
<proteinExistence type="predicted"/>
<keyword evidence="1" id="KW-0812">Transmembrane</keyword>
<evidence type="ECO:0000313" key="3">
    <source>
        <dbReference type="Proteomes" id="UP001279734"/>
    </source>
</evidence>
<feature type="transmembrane region" description="Helical" evidence="1">
    <location>
        <begin position="193"/>
        <end position="213"/>
    </location>
</feature>
<accession>A0AAD3T1Z5</accession>
<gene>
    <name evidence="2" type="ORF">Nepgr_023018</name>
</gene>
<feature type="transmembrane region" description="Helical" evidence="1">
    <location>
        <begin position="6"/>
        <end position="26"/>
    </location>
</feature>
<sequence>MAATEAFGFVDWLIMLGLPAFIEAVWDVKHDHTELAKIFGTDAADALNVYLLLLVTGARLLFINWLCQVWASSIGAGWMTAVGSGWGEVPSCGRSYAFWPWSKPLVGDSLSELVGFGAVGFLVIKCMMPVDVLEQRDMLQQTCVLVLASRMWFEGTLCRGWSEINGNVLVLGWLCCPPAVGVVWFAGRDRQLLVLKIGGALMLVIAPGLLMLMCSHLRSCCWNGCSCFWNPAPVLMMRKRFPASYSGLNNHCWSCCVVLNRSWLFAAKAPFLGRMVLDLVLVPFLLFNAAAELPTDSYYVRMLSLMNISVLLAVLVWNNVVCCCCNYIATLDSAGFQFNFEYVLGFPVGMELGPHSAGILDELLILVIWPLALLDGEKGIFGGARSISWASAGLLCSVCSCWPRRLLDVVPGVGRLIAEPGANGFLMCTGRLAVAGSVTLWKLCLITELPDS</sequence>